<dbReference type="Proteomes" id="UP001054252">
    <property type="component" value="Unassembled WGS sequence"/>
</dbReference>
<feature type="transmembrane region" description="Helical" evidence="1">
    <location>
        <begin position="54"/>
        <end position="75"/>
    </location>
</feature>
<dbReference type="GO" id="GO:0016126">
    <property type="term" value="P:sterol biosynthetic process"/>
    <property type="evidence" value="ECO:0007669"/>
    <property type="project" value="TreeGrafter"/>
</dbReference>
<dbReference type="PANTHER" id="PTHR14207:SF0">
    <property type="entry name" value="3-BETA-HYDROXYSTEROID-DELTA(8),DELTA(7)-ISOMERASE"/>
    <property type="match status" value="1"/>
</dbReference>
<sequence length="115" mass="13022">MCWWVFTGLVHTILDGFFVFSPIIYKDNTGSTLAEIWKEYSKADSRYALRYSDIIMLEGLFAATGPVCFLALYAIAKGKSFSTILQFAISLIALRCWKKISEACHAQDQKKNKVP</sequence>
<evidence type="ECO:0008006" key="4">
    <source>
        <dbReference type="Google" id="ProtNLM"/>
    </source>
</evidence>
<keyword evidence="3" id="KW-1185">Reference proteome</keyword>
<protein>
    <recommendedName>
        <fullName evidence="4">EXPERA domain-containing protein</fullName>
    </recommendedName>
</protein>
<dbReference type="AlphaFoldDB" id="A0AAV5L7J4"/>
<dbReference type="GO" id="GO:0005783">
    <property type="term" value="C:endoplasmic reticulum"/>
    <property type="evidence" value="ECO:0007669"/>
    <property type="project" value="TreeGrafter"/>
</dbReference>
<reference evidence="2 3" key="1">
    <citation type="journal article" date="2021" name="Commun. Biol.">
        <title>The genome of Shorea leprosula (Dipterocarpaceae) highlights the ecological relevance of drought in aseasonal tropical rainforests.</title>
        <authorList>
            <person name="Ng K.K.S."/>
            <person name="Kobayashi M.J."/>
            <person name="Fawcett J.A."/>
            <person name="Hatakeyama M."/>
            <person name="Paape T."/>
            <person name="Ng C.H."/>
            <person name="Ang C.C."/>
            <person name="Tnah L.H."/>
            <person name="Lee C.T."/>
            <person name="Nishiyama T."/>
            <person name="Sese J."/>
            <person name="O'Brien M.J."/>
            <person name="Copetti D."/>
            <person name="Mohd Noor M.I."/>
            <person name="Ong R.C."/>
            <person name="Putra M."/>
            <person name="Sireger I.Z."/>
            <person name="Indrioko S."/>
            <person name="Kosugi Y."/>
            <person name="Izuno A."/>
            <person name="Isagi Y."/>
            <person name="Lee S.L."/>
            <person name="Shimizu K.K."/>
        </authorList>
    </citation>
    <scope>NUCLEOTIDE SEQUENCE [LARGE SCALE GENOMIC DNA]</scope>
    <source>
        <strain evidence="2">214</strain>
    </source>
</reference>
<dbReference type="GO" id="GO:0016020">
    <property type="term" value="C:membrane"/>
    <property type="evidence" value="ECO:0007669"/>
    <property type="project" value="InterPro"/>
</dbReference>
<evidence type="ECO:0000313" key="3">
    <source>
        <dbReference type="Proteomes" id="UP001054252"/>
    </source>
</evidence>
<evidence type="ECO:0000256" key="1">
    <source>
        <dbReference type="SAM" id="Phobius"/>
    </source>
</evidence>
<evidence type="ECO:0000313" key="2">
    <source>
        <dbReference type="EMBL" id="GKV33226.1"/>
    </source>
</evidence>
<organism evidence="2 3">
    <name type="scientific">Rubroshorea leprosula</name>
    <dbReference type="NCBI Taxonomy" id="152421"/>
    <lineage>
        <taxon>Eukaryota</taxon>
        <taxon>Viridiplantae</taxon>
        <taxon>Streptophyta</taxon>
        <taxon>Embryophyta</taxon>
        <taxon>Tracheophyta</taxon>
        <taxon>Spermatophyta</taxon>
        <taxon>Magnoliopsida</taxon>
        <taxon>eudicotyledons</taxon>
        <taxon>Gunneridae</taxon>
        <taxon>Pentapetalae</taxon>
        <taxon>rosids</taxon>
        <taxon>malvids</taxon>
        <taxon>Malvales</taxon>
        <taxon>Dipterocarpaceae</taxon>
        <taxon>Rubroshorea</taxon>
    </lineage>
</organism>
<accession>A0AAV5L7J4</accession>
<dbReference type="GO" id="GO:0000247">
    <property type="term" value="F:C-8 sterol isomerase activity"/>
    <property type="evidence" value="ECO:0007669"/>
    <property type="project" value="TreeGrafter"/>
</dbReference>
<dbReference type="EMBL" id="BPVZ01000099">
    <property type="protein sequence ID" value="GKV33226.1"/>
    <property type="molecule type" value="Genomic_DNA"/>
</dbReference>
<keyword evidence="1" id="KW-0472">Membrane</keyword>
<keyword evidence="1" id="KW-0812">Transmembrane</keyword>
<dbReference type="GO" id="GO:0004769">
    <property type="term" value="F:steroid Delta-isomerase activity"/>
    <property type="evidence" value="ECO:0007669"/>
    <property type="project" value="TreeGrafter"/>
</dbReference>
<comment type="caution">
    <text evidence="2">The sequence shown here is derived from an EMBL/GenBank/DDBJ whole genome shotgun (WGS) entry which is preliminary data.</text>
</comment>
<dbReference type="InterPro" id="IPR007905">
    <property type="entry name" value="EBP"/>
</dbReference>
<dbReference type="GO" id="GO:0047750">
    <property type="term" value="F:cholestenol delta-isomerase activity"/>
    <property type="evidence" value="ECO:0007669"/>
    <property type="project" value="InterPro"/>
</dbReference>
<gene>
    <name evidence="2" type="ORF">SLEP1_g41756</name>
</gene>
<name>A0AAV5L7J4_9ROSI</name>
<keyword evidence="1" id="KW-1133">Transmembrane helix</keyword>
<proteinExistence type="predicted"/>
<dbReference type="PANTHER" id="PTHR14207">
    <property type="entry name" value="STEROL ISOMERASE"/>
    <property type="match status" value="1"/>
</dbReference>